<evidence type="ECO:0000313" key="2">
    <source>
        <dbReference type="Proteomes" id="UP000095706"/>
    </source>
</evidence>
<sequence length="119" mass="13494">MLKDADPAYFAGVYIVCGYTDLRFGIDSLAAIITSRFHMQLFVPNTLFLFCGRSSTRIKGLLWEGDGFLLLYKRVESGHFTWPRSSAELRSLSAEQFHWLMQGFAIDPVIHDITPDSSI</sequence>
<organism evidence="1 2">
    <name type="scientific">Fusicatenibacter saccharivorans</name>
    <dbReference type="NCBI Taxonomy" id="1150298"/>
    <lineage>
        <taxon>Bacteria</taxon>
        <taxon>Bacillati</taxon>
        <taxon>Bacillota</taxon>
        <taxon>Clostridia</taxon>
        <taxon>Lachnospirales</taxon>
        <taxon>Lachnospiraceae</taxon>
        <taxon>Fusicatenibacter</taxon>
    </lineage>
</organism>
<reference evidence="1 2" key="1">
    <citation type="submission" date="2015-09" db="EMBL/GenBank/DDBJ databases">
        <authorList>
            <consortium name="Pathogen Informatics"/>
        </authorList>
    </citation>
    <scope>NUCLEOTIDE SEQUENCE [LARGE SCALE GENOMIC DNA]</scope>
    <source>
        <strain evidence="1 2">2789STDY5608849</strain>
    </source>
</reference>
<dbReference type="AlphaFoldDB" id="A0A174HI63"/>
<accession>A0A174HI63</accession>
<dbReference type="EMBL" id="CYYV01000013">
    <property type="protein sequence ID" value="CUO73096.1"/>
    <property type="molecule type" value="Genomic_DNA"/>
</dbReference>
<dbReference type="InterPro" id="IPR008878">
    <property type="entry name" value="Transposase_IS66_Orf2"/>
</dbReference>
<gene>
    <name evidence="1" type="ORF">ERS852406_02690</name>
</gene>
<name>A0A174HI63_9FIRM</name>
<dbReference type="Pfam" id="PF05717">
    <property type="entry name" value="TnpB_IS66"/>
    <property type="match status" value="1"/>
</dbReference>
<proteinExistence type="predicted"/>
<evidence type="ECO:0000313" key="1">
    <source>
        <dbReference type="EMBL" id="CUO73096.1"/>
    </source>
</evidence>
<protein>
    <submittedName>
        <fullName evidence="1">IS66 Orf2 like protein</fullName>
    </submittedName>
</protein>
<dbReference type="NCBIfam" id="NF033819">
    <property type="entry name" value="IS66_TnpB"/>
    <property type="match status" value="1"/>
</dbReference>
<dbReference type="PANTHER" id="PTHR36455">
    <property type="match status" value="1"/>
</dbReference>
<dbReference type="Proteomes" id="UP000095706">
    <property type="component" value="Unassembled WGS sequence"/>
</dbReference>
<dbReference type="PANTHER" id="PTHR36455:SF1">
    <property type="entry name" value="BLR8292 PROTEIN"/>
    <property type="match status" value="1"/>
</dbReference>
<dbReference type="RefSeq" id="WP_055228355.1">
    <property type="nucleotide sequence ID" value="NZ_CYYV01000013.1"/>
</dbReference>